<feature type="signal peptide" evidence="1">
    <location>
        <begin position="1"/>
        <end position="19"/>
    </location>
</feature>
<dbReference type="STRING" id="1611254.A0A2G5U1I4"/>
<dbReference type="AlphaFoldDB" id="A0A2G5U1I4"/>
<dbReference type="Pfam" id="PF00059">
    <property type="entry name" value="Lectin_C"/>
    <property type="match status" value="1"/>
</dbReference>
<dbReference type="EMBL" id="PDUG01000004">
    <property type="protein sequence ID" value="PIC33407.1"/>
    <property type="molecule type" value="Genomic_DNA"/>
</dbReference>
<dbReference type="InterPro" id="IPR016186">
    <property type="entry name" value="C-type_lectin-like/link_sf"/>
</dbReference>
<dbReference type="InterPro" id="IPR016187">
    <property type="entry name" value="CTDL_fold"/>
</dbReference>
<dbReference type="InterPro" id="IPR001304">
    <property type="entry name" value="C-type_lectin-like"/>
</dbReference>
<organism evidence="3 4">
    <name type="scientific">Caenorhabditis nigoni</name>
    <dbReference type="NCBI Taxonomy" id="1611254"/>
    <lineage>
        <taxon>Eukaryota</taxon>
        <taxon>Metazoa</taxon>
        <taxon>Ecdysozoa</taxon>
        <taxon>Nematoda</taxon>
        <taxon>Chromadorea</taxon>
        <taxon>Rhabditida</taxon>
        <taxon>Rhabditina</taxon>
        <taxon>Rhabditomorpha</taxon>
        <taxon>Rhabditoidea</taxon>
        <taxon>Rhabditidae</taxon>
        <taxon>Peloderinae</taxon>
        <taxon>Caenorhabditis</taxon>
    </lineage>
</organism>
<keyword evidence="4" id="KW-1185">Reference proteome</keyword>
<evidence type="ECO:0000313" key="4">
    <source>
        <dbReference type="Proteomes" id="UP000230233"/>
    </source>
</evidence>
<keyword evidence="1" id="KW-0732">Signal</keyword>
<proteinExistence type="predicted"/>
<evidence type="ECO:0000259" key="2">
    <source>
        <dbReference type="PROSITE" id="PS50041"/>
    </source>
</evidence>
<dbReference type="PROSITE" id="PS50041">
    <property type="entry name" value="C_TYPE_LECTIN_2"/>
    <property type="match status" value="1"/>
</dbReference>
<dbReference type="Gene3D" id="3.10.100.10">
    <property type="entry name" value="Mannose-Binding Protein A, subunit A"/>
    <property type="match status" value="1"/>
</dbReference>
<name>A0A2G5U1I4_9PELO</name>
<dbReference type="InterPro" id="IPR050111">
    <property type="entry name" value="C-type_lectin/snaclec_domain"/>
</dbReference>
<reference evidence="4" key="1">
    <citation type="submission" date="2017-10" db="EMBL/GenBank/DDBJ databases">
        <title>Rapid genome shrinkage in a self-fertile nematode reveals novel sperm competition proteins.</title>
        <authorList>
            <person name="Yin D."/>
            <person name="Schwarz E.M."/>
            <person name="Thomas C.G."/>
            <person name="Felde R.L."/>
            <person name="Korf I.F."/>
            <person name="Cutter A.D."/>
            <person name="Schartner C.M."/>
            <person name="Ralston E.J."/>
            <person name="Meyer B.J."/>
            <person name="Haag E.S."/>
        </authorList>
    </citation>
    <scope>NUCLEOTIDE SEQUENCE [LARGE SCALE GENOMIC DNA]</scope>
    <source>
        <strain evidence="4">JU1422</strain>
    </source>
</reference>
<evidence type="ECO:0000313" key="3">
    <source>
        <dbReference type="EMBL" id="PIC33407.1"/>
    </source>
</evidence>
<feature type="domain" description="C-type lectin" evidence="2">
    <location>
        <begin position="61"/>
        <end position="169"/>
    </location>
</feature>
<gene>
    <name evidence="3" type="primary">Cni-clec-178</name>
    <name evidence="3" type="synonym">Cnig_chr_IV.g13397</name>
    <name evidence="3" type="ORF">B9Z55_013397</name>
</gene>
<dbReference type="Proteomes" id="UP000230233">
    <property type="component" value="Chromosome IV"/>
</dbReference>
<dbReference type="FunFam" id="3.10.100.10:FF:000181">
    <property type="entry name" value="C-type LECtin"/>
    <property type="match status" value="1"/>
</dbReference>
<dbReference type="CDD" id="cd00037">
    <property type="entry name" value="CLECT"/>
    <property type="match status" value="1"/>
</dbReference>
<dbReference type="SMART" id="SM00034">
    <property type="entry name" value="CLECT"/>
    <property type="match status" value="1"/>
</dbReference>
<protein>
    <recommendedName>
        <fullName evidence="2">C-type lectin domain-containing protein</fullName>
    </recommendedName>
</protein>
<dbReference type="OrthoDB" id="7458135at2759"/>
<evidence type="ECO:0000256" key="1">
    <source>
        <dbReference type="SAM" id="SignalP"/>
    </source>
</evidence>
<accession>A0A2G5U1I4</accession>
<feature type="chain" id="PRO_5013955975" description="C-type lectin domain-containing protein" evidence="1">
    <location>
        <begin position="20"/>
        <end position="182"/>
    </location>
</feature>
<dbReference type="PANTHER" id="PTHR22803">
    <property type="entry name" value="MANNOSE, PHOSPHOLIPASE, LECTIN RECEPTOR RELATED"/>
    <property type="match status" value="1"/>
</dbReference>
<sequence length="182" mass="21151">MALLLFFFLTILIAPPTSSVVIPSPLKSSYQSISGQRAINLDVNVRLLTVLALQQSGWQLYEDHWYKLFETDLMWIPAENVCRSMGGHLVSIKDESENLFVHKLRKKNNVWIGLNKLNDTFQVYKWSDGTEADYLNWDSSQPNEPEVDCAYMAFHQEQRGTWFDYGCREMLPQFFVCELPMT</sequence>
<comment type="caution">
    <text evidence="3">The sequence shown here is derived from an EMBL/GenBank/DDBJ whole genome shotgun (WGS) entry which is preliminary data.</text>
</comment>
<dbReference type="SUPFAM" id="SSF56436">
    <property type="entry name" value="C-type lectin-like"/>
    <property type="match status" value="1"/>
</dbReference>